<evidence type="ECO:0000313" key="6">
    <source>
        <dbReference type="Proteomes" id="UP000776276"/>
    </source>
</evidence>
<dbReference type="SMART" id="SM00267">
    <property type="entry name" value="GGDEF"/>
    <property type="match status" value="1"/>
</dbReference>
<keyword evidence="6" id="KW-1185">Reference proteome</keyword>
<dbReference type="RefSeq" id="WP_216325543.1">
    <property type="nucleotide sequence ID" value="NZ_JAHKRT010000006.1"/>
</dbReference>
<keyword evidence="1" id="KW-1133">Transmembrane helix</keyword>
<feature type="domain" description="GGDEF" evidence="4">
    <location>
        <begin position="333"/>
        <end position="464"/>
    </location>
</feature>
<evidence type="ECO:0000256" key="1">
    <source>
        <dbReference type="SAM" id="Phobius"/>
    </source>
</evidence>
<dbReference type="SMART" id="SM00052">
    <property type="entry name" value="EAL"/>
    <property type="match status" value="1"/>
</dbReference>
<dbReference type="PANTHER" id="PTHR44757:SF2">
    <property type="entry name" value="BIOFILM ARCHITECTURE MAINTENANCE PROTEIN MBAA"/>
    <property type="match status" value="1"/>
</dbReference>
<organism evidence="5 6">
    <name type="scientific">Sphingomonas quercus</name>
    <dbReference type="NCBI Taxonomy" id="2842451"/>
    <lineage>
        <taxon>Bacteria</taxon>
        <taxon>Pseudomonadati</taxon>
        <taxon>Pseudomonadota</taxon>
        <taxon>Alphaproteobacteria</taxon>
        <taxon>Sphingomonadales</taxon>
        <taxon>Sphingomonadaceae</taxon>
        <taxon>Sphingomonas</taxon>
    </lineage>
</organism>
<dbReference type="PROSITE" id="PS50887">
    <property type="entry name" value="GGDEF"/>
    <property type="match status" value="1"/>
</dbReference>
<dbReference type="InterPro" id="IPR052155">
    <property type="entry name" value="Biofilm_reg_signaling"/>
</dbReference>
<keyword evidence="1" id="KW-0812">Transmembrane</keyword>
<reference evidence="5 6" key="1">
    <citation type="submission" date="2021-06" db="EMBL/GenBank/DDBJ databases">
        <title>Sphingomonas sp. XMGL2, whole genome shotgun sequencing project.</title>
        <authorList>
            <person name="Zhao G."/>
            <person name="Shen L."/>
        </authorList>
    </citation>
    <scope>NUCLEOTIDE SEQUENCE [LARGE SCALE GENOMIC DNA]</scope>
    <source>
        <strain evidence="5 6">XMGL2</strain>
    </source>
</reference>
<gene>
    <name evidence="5" type="ORF">KOF26_12975</name>
</gene>
<feature type="signal peptide" evidence="2">
    <location>
        <begin position="1"/>
        <end position="15"/>
    </location>
</feature>
<dbReference type="Pfam" id="PF00563">
    <property type="entry name" value="EAL"/>
    <property type="match status" value="1"/>
</dbReference>
<keyword evidence="2" id="KW-0732">Signal</keyword>
<dbReference type="PROSITE" id="PS50883">
    <property type="entry name" value="EAL"/>
    <property type="match status" value="1"/>
</dbReference>
<dbReference type="InterPro" id="IPR007892">
    <property type="entry name" value="CHASE4"/>
</dbReference>
<keyword evidence="1" id="KW-0472">Membrane</keyword>
<name>A0ABS6BKF2_9SPHN</name>
<dbReference type="CDD" id="cd01949">
    <property type="entry name" value="GGDEF"/>
    <property type="match status" value="1"/>
</dbReference>
<dbReference type="InterPro" id="IPR000160">
    <property type="entry name" value="GGDEF_dom"/>
</dbReference>
<dbReference type="CDD" id="cd01948">
    <property type="entry name" value="EAL"/>
    <property type="match status" value="1"/>
</dbReference>
<dbReference type="InterPro" id="IPR001633">
    <property type="entry name" value="EAL_dom"/>
</dbReference>
<dbReference type="PANTHER" id="PTHR44757">
    <property type="entry name" value="DIGUANYLATE CYCLASE DGCP"/>
    <property type="match status" value="1"/>
</dbReference>
<feature type="transmembrane region" description="Helical" evidence="1">
    <location>
        <begin position="250"/>
        <end position="270"/>
    </location>
</feature>
<dbReference type="Proteomes" id="UP000776276">
    <property type="component" value="Unassembled WGS sequence"/>
</dbReference>
<proteinExistence type="predicted"/>
<dbReference type="EMBL" id="JAHKRT010000006">
    <property type="protein sequence ID" value="MBU3078782.1"/>
    <property type="molecule type" value="Genomic_DNA"/>
</dbReference>
<accession>A0ABS6BKF2</accession>
<evidence type="ECO:0000259" key="4">
    <source>
        <dbReference type="PROSITE" id="PS50887"/>
    </source>
</evidence>
<dbReference type="Pfam" id="PF00990">
    <property type="entry name" value="GGDEF"/>
    <property type="match status" value="1"/>
</dbReference>
<dbReference type="Pfam" id="PF05228">
    <property type="entry name" value="CHASE4"/>
    <property type="match status" value="1"/>
</dbReference>
<evidence type="ECO:0000313" key="5">
    <source>
        <dbReference type="EMBL" id="MBU3078782.1"/>
    </source>
</evidence>
<evidence type="ECO:0000256" key="2">
    <source>
        <dbReference type="SAM" id="SignalP"/>
    </source>
</evidence>
<evidence type="ECO:0000259" key="3">
    <source>
        <dbReference type="PROSITE" id="PS50883"/>
    </source>
</evidence>
<protein>
    <submittedName>
        <fullName evidence="5">EAL domain-containing protein</fullName>
    </submittedName>
</protein>
<sequence>MIPVAFVFLSVAALAAFGLHHFSTKSDQISIDRQSREAARAIDGSLDELIQTQQGAAVWDDLILKLREPRLDTVWLNENLGEWLWRFFRHDQTYVLNAEDNAIYGMSSGRPIAPGSYATVFPDLRTLVEAVRRQSRPGMLARPDAIVHVGDLLLVQGRPAAVSVMRIVPFTNRVRQTPGREYLLISVRFLDGSFLKGLSEANLIATPRFSRSEQVAADELAMPIRSSSGSPVGFFIWRPELPGSELWRSMIPFGATELAILGLVMVLLAYRVRKLMRREDRIIKKLQAAQVELRASEAQASHLAFHDALTGLPNRALFNNCIEQALGDARKGRPFAVLLLDLDRFKQVNDTLGHLAGDALIQEFARRLNGLVEADETVARLGGDEFAVLAIASANRIEELAGKILDEASRPFEVLGNRVYVGVSVGIAGMPECGLDRTEIMRKADIALYRAKEQEGSCYRLFTTNMDEAVRLRASLEEDLRAALAAGTGLEVYYQPQVAGDGSTIIGLEALARWHHPTRGFITPQLFVPIAEETGLILELGDWVLAEACRAAAHWPTLSIAVNLSPVQFRTLGFVERVRAIVAEAGVDPRQIELEITEGLLINDDQAVLNSLRELRSAGFRIALDDFGTGYSSLSYLRKFEVDKIKIDRSFVQNLGLTLDSSAIITAVVTLGHAMGLSVTAEGVETAEQGAMLSAIGCNELQGYLYSQALPEGEIAQLLSAAELLGEHALPTRSRKMSARR</sequence>
<dbReference type="NCBIfam" id="TIGR00254">
    <property type="entry name" value="GGDEF"/>
    <property type="match status" value="1"/>
</dbReference>
<feature type="chain" id="PRO_5046425914" evidence="2">
    <location>
        <begin position="16"/>
        <end position="741"/>
    </location>
</feature>
<comment type="caution">
    <text evidence="5">The sequence shown here is derived from an EMBL/GenBank/DDBJ whole genome shotgun (WGS) entry which is preliminary data.</text>
</comment>
<feature type="domain" description="EAL" evidence="3">
    <location>
        <begin position="473"/>
        <end position="723"/>
    </location>
</feature>